<dbReference type="Proteomes" id="UP000571854">
    <property type="component" value="Unassembled WGS sequence"/>
</dbReference>
<accession>A0A7J9NQC6</accession>
<protein>
    <submittedName>
        <fullName evidence="1">Uncharacterized protein</fullName>
    </submittedName>
</protein>
<gene>
    <name evidence="1" type="ORF">HNP88_001132</name>
</gene>
<evidence type="ECO:0000313" key="2">
    <source>
        <dbReference type="Proteomes" id="UP000571854"/>
    </source>
</evidence>
<comment type="caution">
    <text evidence="1">The sequence shown here is derived from an EMBL/GenBank/DDBJ whole genome shotgun (WGS) entry which is preliminary data.</text>
</comment>
<dbReference type="AlphaFoldDB" id="A0A7J9NQC6"/>
<name>A0A7J9NQC6_METMI</name>
<dbReference type="RefSeq" id="WP_011171001.1">
    <property type="nucleotide sequence ID" value="NZ_DAINIO010000001.1"/>
</dbReference>
<proteinExistence type="predicted"/>
<organism evidence="1 2">
    <name type="scientific">Methanococcus maripaludis</name>
    <name type="common">Methanococcus deltae</name>
    <dbReference type="NCBI Taxonomy" id="39152"/>
    <lineage>
        <taxon>Archaea</taxon>
        <taxon>Methanobacteriati</taxon>
        <taxon>Methanobacteriota</taxon>
        <taxon>Methanomada group</taxon>
        <taxon>Methanococci</taxon>
        <taxon>Methanococcales</taxon>
        <taxon>Methanococcaceae</taxon>
        <taxon>Methanococcus</taxon>
    </lineage>
</organism>
<dbReference type="GeneID" id="2761267"/>
<reference evidence="1 2" key="1">
    <citation type="submission" date="2020-07" db="EMBL/GenBank/DDBJ databases">
        <title>Genomic Encyclopedia of Type Strains, Phase IV (KMG-V): Genome sequencing to study the core and pangenomes of soil and plant-associated prokaryotes.</title>
        <authorList>
            <person name="Whitman W."/>
        </authorList>
    </citation>
    <scope>NUCLEOTIDE SEQUENCE [LARGE SCALE GENOMIC DNA]</scope>
    <source>
        <strain evidence="1 2">A5</strain>
    </source>
</reference>
<evidence type="ECO:0000313" key="1">
    <source>
        <dbReference type="EMBL" id="MBA2846948.1"/>
    </source>
</evidence>
<dbReference type="EMBL" id="JACDUJ010000001">
    <property type="protein sequence ID" value="MBA2846948.1"/>
    <property type="molecule type" value="Genomic_DNA"/>
</dbReference>
<sequence>MLNIPKNILDDIIDKIRMPEGTVVFRAHMPDLFDPKKYGVIFQATSGAHAFILEKNKDSKLNFYHSSPGVGTRVATIELNELNAKANIFCAFSWSNENIKLSFGVDSILNHAVGKLSEKQILVGKNGEIIVIDTNTNVKDLRIYDEEGNSILEPSAIIAWENNIDSINMLKTLDFKQSFMHETIFSNIIISTLVTGFEAYCKKRFLELEKEGIPVNENNLINLVFTKHEKSKRIPAKYSKEAKETGISLLEKIVLERKINFQNFDDCKKAYNKTYNLVFGTMDPEKCNISELRKFFEYRHRIIHISLAINPLKIPKKGEVPIFSNKILVDNAIIIFDSFIKELHSHTLKLKRS</sequence>